<gene>
    <name evidence="2" type="ORF">OLEA9_A041206</name>
</gene>
<dbReference type="Proteomes" id="UP000594638">
    <property type="component" value="Unassembled WGS sequence"/>
</dbReference>
<evidence type="ECO:0000313" key="3">
    <source>
        <dbReference type="Proteomes" id="UP000594638"/>
    </source>
</evidence>
<sequence length="231" mass="24555">MLFLPCPLTARAHHQGKAGSARKGRDQRQKMPSPWDHAVPGSSTEDGCPAGPAGLAQPDSPGWPAREAGRRGFTSSPEGPEPGYIVALAVILCPIPRRAPSVIRRALLLSYPVASAVTKRRQQLCGNPRKVSLSILLKKWRMLEYPVGTGWSIRPEGFGQFFPSVTTRSIQIGYWPDTLASLSPDRSVRSVRAGVSSPAGDSGVFQPVTPGIASGNGSFPGTPINSSLLLP</sequence>
<dbReference type="EMBL" id="CACTIH010006129">
    <property type="protein sequence ID" value="CAA3004221.1"/>
    <property type="molecule type" value="Genomic_DNA"/>
</dbReference>
<dbReference type="Gramene" id="OE9A041206T1">
    <property type="protein sequence ID" value="OE9A041206C1"/>
    <property type="gene ID" value="OE9A041206"/>
</dbReference>
<evidence type="ECO:0000313" key="2">
    <source>
        <dbReference type="EMBL" id="CAA3004221.1"/>
    </source>
</evidence>
<comment type="caution">
    <text evidence="2">The sequence shown here is derived from an EMBL/GenBank/DDBJ whole genome shotgun (WGS) entry which is preliminary data.</text>
</comment>
<keyword evidence="3" id="KW-1185">Reference proteome</keyword>
<evidence type="ECO:0000256" key="1">
    <source>
        <dbReference type="SAM" id="MobiDB-lite"/>
    </source>
</evidence>
<proteinExistence type="predicted"/>
<feature type="region of interest" description="Disordered" evidence="1">
    <location>
        <begin position="13"/>
        <end position="77"/>
    </location>
</feature>
<name>A0A8S0TFV8_OLEEU</name>
<protein>
    <submittedName>
        <fullName evidence="2">Uncharacterized protein</fullName>
    </submittedName>
</protein>
<organism evidence="2 3">
    <name type="scientific">Olea europaea subsp. europaea</name>
    <dbReference type="NCBI Taxonomy" id="158383"/>
    <lineage>
        <taxon>Eukaryota</taxon>
        <taxon>Viridiplantae</taxon>
        <taxon>Streptophyta</taxon>
        <taxon>Embryophyta</taxon>
        <taxon>Tracheophyta</taxon>
        <taxon>Spermatophyta</taxon>
        <taxon>Magnoliopsida</taxon>
        <taxon>eudicotyledons</taxon>
        <taxon>Gunneridae</taxon>
        <taxon>Pentapetalae</taxon>
        <taxon>asterids</taxon>
        <taxon>lamiids</taxon>
        <taxon>Lamiales</taxon>
        <taxon>Oleaceae</taxon>
        <taxon>Oleeae</taxon>
        <taxon>Olea</taxon>
    </lineage>
</organism>
<feature type="compositionally biased region" description="Basic residues" evidence="1">
    <location>
        <begin position="13"/>
        <end position="22"/>
    </location>
</feature>
<dbReference type="AlphaFoldDB" id="A0A8S0TFV8"/>
<reference evidence="2 3" key="1">
    <citation type="submission" date="2019-12" db="EMBL/GenBank/DDBJ databases">
        <authorList>
            <person name="Alioto T."/>
            <person name="Alioto T."/>
            <person name="Gomez Garrido J."/>
        </authorList>
    </citation>
    <scope>NUCLEOTIDE SEQUENCE [LARGE SCALE GENOMIC DNA]</scope>
</reference>
<accession>A0A8S0TFV8</accession>